<organism evidence="1 2">
    <name type="scientific">Bugula neritina</name>
    <name type="common">Brown bryozoan</name>
    <name type="synonym">Sertularia neritina</name>
    <dbReference type="NCBI Taxonomy" id="10212"/>
    <lineage>
        <taxon>Eukaryota</taxon>
        <taxon>Metazoa</taxon>
        <taxon>Spiralia</taxon>
        <taxon>Lophotrochozoa</taxon>
        <taxon>Bryozoa</taxon>
        <taxon>Gymnolaemata</taxon>
        <taxon>Cheilostomatida</taxon>
        <taxon>Flustrina</taxon>
        <taxon>Buguloidea</taxon>
        <taxon>Bugulidae</taxon>
        <taxon>Bugula</taxon>
    </lineage>
</organism>
<dbReference type="PANTHER" id="PTHR21696:SF2">
    <property type="entry name" value="PROTEIN UNC-79 HOMOLOG"/>
    <property type="match status" value="1"/>
</dbReference>
<dbReference type="PANTHER" id="PTHR21696">
    <property type="entry name" value="PROTEIN UNC-79 HOMOLOG"/>
    <property type="match status" value="1"/>
</dbReference>
<evidence type="ECO:0000313" key="2">
    <source>
        <dbReference type="Proteomes" id="UP000593567"/>
    </source>
</evidence>
<accession>A0A7J7KDW3</accession>
<proteinExistence type="predicted"/>
<comment type="caution">
    <text evidence="1">The sequence shown here is derived from an EMBL/GenBank/DDBJ whole genome shotgun (WGS) entry which is preliminary data.</text>
</comment>
<dbReference type="EMBL" id="VXIV02000778">
    <property type="protein sequence ID" value="KAF6036104.1"/>
    <property type="molecule type" value="Genomic_DNA"/>
</dbReference>
<name>A0A7J7KDW3_BUGNE</name>
<reference evidence="1" key="1">
    <citation type="submission" date="2020-06" db="EMBL/GenBank/DDBJ databases">
        <title>Draft genome of Bugula neritina, a colonial animal packing powerful symbionts and potential medicines.</title>
        <authorList>
            <person name="Rayko M."/>
        </authorList>
    </citation>
    <scope>NUCLEOTIDE SEQUENCE [LARGE SCALE GENOMIC DNA]</scope>
    <source>
        <strain evidence="1">Kwan_BN1</strain>
    </source>
</reference>
<gene>
    <name evidence="1" type="ORF">EB796_005580</name>
</gene>
<dbReference type="OrthoDB" id="6270916at2759"/>
<dbReference type="AlphaFoldDB" id="A0A7J7KDW3"/>
<dbReference type="Proteomes" id="UP000593567">
    <property type="component" value="Unassembled WGS sequence"/>
</dbReference>
<keyword evidence="2" id="KW-1185">Reference proteome</keyword>
<protein>
    <submittedName>
        <fullName evidence="1">UNC79</fullName>
    </submittedName>
</protein>
<evidence type="ECO:0000313" key="1">
    <source>
        <dbReference type="EMBL" id="KAF6036104.1"/>
    </source>
</evidence>
<dbReference type="InterPro" id="IPR024855">
    <property type="entry name" value="UNC79"/>
</dbReference>
<sequence>MKCTCLHEDTFGGLLKTGIAQIIALEMSNMIQSDPKAAQRIIPWLYTQQNFPQRGLTHHAVAENVFKTKCQPLPLEDVSNISIMATSIMTGFVEYSTSSVAFMSSLFYGFILCQVWTVYCETLTFDYVGSGPGNDMDITQIIYNFWSIVSPTILNMVSHSKVLPINILVRIQSLDNWQPSKKKTVNKAILLDWIKKTQFRLAQIEIQSSRAVNFVTI</sequence>